<feature type="compositionally biased region" description="Acidic residues" evidence="1">
    <location>
        <begin position="117"/>
        <end position="138"/>
    </location>
</feature>
<feature type="region of interest" description="Disordered" evidence="1">
    <location>
        <begin position="339"/>
        <end position="435"/>
    </location>
</feature>
<gene>
    <name evidence="2" type="ORF">MEQU1_002855</name>
</gene>
<reference evidence="2" key="1">
    <citation type="submission" date="2023-03" db="EMBL/GenBank/DDBJ databases">
        <title>Mating type loci evolution in Malassezia.</title>
        <authorList>
            <person name="Coelho M.A."/>
        </authorList>
    </citation>
    <scope>NUCLEOTIDE SEQUENCE</scope>
    <source>
        <strain evidence="2">CBS 12830</strain>
    </source>
</reference>
<organism evidence="2 3">
    <name type="scientific">Malassezia equina</name>
    <dbReference type="NCBI Taxonomy" id="1381935"/>
    <lineage>
        <taxon>Eukaryota</taxon>
        <taxon>Fungi</taxon>
        <taxon>Dikarya</taxon>
        <taxon>Basidiomycota</taxon>
        <taxon>Ustilaginomycotina</taxon>
        <taxon>Malasseziomycetes</taxon>
        <taxon>Malasseziales</taxon>
        <taxon>Malasseziaceae</taxon>
        <taxon>Malassezia</taxon>
    </lineage>
</organism>
<feature type="compositionally biased region" description="Basic and acidic residues" evidence="1">
    <location>
        <begin position="57"/>
        <end position="73"/>
    </location>
</feature>
<evidence type="ECO:0000313" key="2">
    <source>
        <dbReference type="EMBL" id="WFD24158.1"/>
    </source>
</evidence>
<dbReference type="Proteomes" id="UP001214415">
    <property type="component" value="Chromosome 5"/>
</dbReference>
<protein>
    <recommendedName>
        <fullName evidence="4">Reduced meiotic recombination protein 1</fullName>
    </recommendedName>
</protein>
<evidence type="ECO:0000256" key="1">
    <source>
        <dbReference type="SAM" id="MobiDB-lite"/>
    </source>
</evidence>
<sequence>MAEVPAPDPADLEVYEMPDAPAMVEEQGGSEAPDAQANEITETQDEAQAGEGNESEAVDRTEKHEGAETRVEEDGPWEEGEEADADAHEAEIDEADKEADVAEEEEDEADAPQAEAVDAEAIEAEAEYTEANEADMAEEEAHNDDAEANEAADEADANDAEADDAEADDADAEEAEADDAEADADAADDSSSLSDELPTVRLTFQGQDFAAFPAVSQDSGPFVYMEGEEGSDELVRVSAPELRLPPTTFWEPLDAFFAALRVKDALGEFLEEGTELCLSFPDLDLDLMEDNVYARDITLHDISQLALGFGHQASLHVVVTEEVRFISRYNELATRVNGAAESVDVSDNKDAEPEAGEDNEGTVQAPQDAYGDDAALHEDLYEMDDDAAESRPYDDADHAAYEDEADAHHARGKRTADEPRTDEASKRAKTGAEAS</sequence>
<keyword evidence="3" id="KW-1185">Reference proteome</keyword>
<dbReference type="InterPro" id="IPR018822">
    <property type="entry name" value="UPF0646"/>
</dbReference>
<name>A0AAF0J159_9BASI</name>
<feature type="region of interest" description="Disordered" evidence="1">
    <location>
        <begin position="1"/>
        <end position="195"/>
    </location>
</feature>
<dbReference type="Pfam" id="PF10336">
    <property type="entry name" value="DUF2420"/>
    <property type="match status" value="1"/>
</dbReference>
<feature type="compositionally biased region" description="Basic and acidic residues" evidence="1">
    <location>
        <begin position="388"/>
        <end position="426"/>
    </location>
</feature>
<evidence type="ECO:0000313" key="3">
    <source>
        <dbReference type="Proteomes" id="UP001214415"/>
    </source>
</evidence>
<dbReference type="AlphaFoldDB" id="A0AAF0J159"/>
<feature type="compositionally biased region" description="Acidic residues" evidence="1">
    <location>
        <begin position="91"/>
        <end position="110"/>
    </location>
</feature>
<proteinExistence type="predicted"/>
<feature type="compositionally biased region" description="Acidic residues" evidence="1">
    <location>
        <begin position="74"/>
        <end position="84"/>
    </location>
</feature>
<evidence type="ECO:0008006" key="4">
    <source>
        <dbReference type="Google" id="ProtNLM"/>
    </source>
</evidence>
<feature type="compositionally biased region" description="Acidic residues" evidence="1">
    <location>
        <begin position="146"/>
        <end position="188"/>
    </location>
</feature>
<accession>A0AAF0J159</accession>
<dbReference type="EMBL" id="CP119904">
    <property type="protein sequence ID" value="WFD24158.1"/>
    <property type="molecule type" value="Genomic_DNA"/>
</dbReference>